<protein>
    <submittedName>
        <fullName evidence="1">Uncharacterized protein</fullName>
    </submittedName>
</protein>
<evidence type="ECO:0000313" key="2">
    <source>
        <dbReference type="Proteomes" id="UP000568877"/>
    </source>
</evidence>
<dbReference type="EMBL" id="BLSA01000392">
    <property type="protein sequence ID" value="GFP33307.1"/>
    <property type="molecule type" value="Genomic_DNA"/>
</dbReference>
<evidence type="ECO:0000313" key="1">
    <source>
        <dbReference type="EMBL" id="GFP33307.1"/>
    </source>
</evidence>
<gene>
    <name evidence="1" type="ORF">HKBW3S42_01641</name>
</gene>
<proteinExistence type="predicted"/>
<reference evidence="1 2" key="1">
    <citation type="journal article" date="2020" name="Front. Microbiol.">
        <title>Single-cell genomics of novel Actinobacteria with the Wood-Ljungdahl pathway discovered in a serpentinizing system.</title>
        <authorList>
            <person name="Merino N."/>
            <person name="Kawai M."/>
            <person name="Boyd E.S."/>
            <person name="Colman D.R."/>
            <person name="McGlynn S.E."/>
            <person name="Nealson K.H."/>
            <person name="Kurokawa K."/>
            <person name="Hongoh Y."/>
        </authorList>
    </citation>
    <scope>NUCLEOTIDE SEQUENCE [LARGE SCALE GENOMIC DNA]</scope>
    <source>
        <strain evidence="1 2">S42</strain>
    </source>
</reference>
<organism evidence="1 2">
    <name type="scientific">Candidatus Hakubella thermalkaliphila</name>
    <dbReference type="NCBI Taxonomy" id="2754717"/>
    <lineage>
        <taxon>Bacteria</taxon>
        <taxon>Bacillati</taxon>
        <taxon>Actinomycetota</taxon>
        <taxon>Actinomycetota incertae sedis</taxon>
        <taxon>Candidatus Hakubellales</taxon>
        <taxon>Candidatus Hakubellaceae</taxon>
        <taxon>Candidatus Hakubella</taxon>
    </lineage>
</organism>
<name>A0A6V8PM19_9ACTN</name>
<sequence length="301" mass="32511">AASGANPTGITIRFGEAADCSSGTLTVNKGRVIMRFTDEDRLGLIQRIGDVNRDLRFDIEGTRFAVRRWHSGSAKQVDIMRDSPALTLAERESYFRALLNATSTAPPVDKAPQLANMMIEISRYFSGLSSTYQDNHAFTQTPYSWANDPLRACRKTFALYITTGTNFGTTTTSPLPAACSPLFYPNEAPYTTAGLAGTKVTDPFAINTCAAFNTDHHPADGTPPRQNISTFVVHTTFYGEGATPVIKAKLQYAANISDGLYYEVDNPSELRAALERAINEMLRRASSGTAASVLASGEGSG</sequence>
<comment type="caution">
    <text evidence="1">The sequence shown here is derived from an EMBL/GenBank/DDBJ whole genome shotgun (WGS) entry which is preliminary data.</text>
</comment>
<feature type="non-terminal residue" evidence="1">
    <location>
        <position position="301"/>
    </location>
</feature>
<dbReference type="Proteomes" id="UP000568877">
    <property type="component" value="Unassembled WGS sequence"/>
</dbReference>
<feature type="non-terminal residue" evidence="1">
    <location>
        <position position="1"/>
    </location>
</feature>
<dbReference type="AlphaFoldDB" id="A0A6V8PM19"/>
<accession>A0A6V8PM19</accession>